<evidence type="ECO:0000313" key="3">
    <source>
        <dbReference type="Proteomes" id="UP000700596"/>
    </source>
</evidence>
<accession>A0A9P9IMA3</accession>
<proteinExistence type="predicted"/>
<dbReference type="EMBL" id="JAGMWT010000007">
    <property type="protein sequence ID" value="KAH7125717.1"/>
    <property type="molecule type" value="Genomic_DNA"/>
</dbReference>
<comment type="caution">
    <text evidence="2">The sequence shown here is derived from an EMBL/GenBank/DDBJ whole genome shotgun (WGS) entry which is preliminary data.</text>
</comment>
<evidence type="ECO:0000313" key="2">
    <source>
        <dbReference type="EMBL" id="KAH7125717.1"/>
    </source>
</evidence>
<reference evidence="2" key="1">
    <citation type="journal article" date="2021" name="Nat. Commun.">
        <title>Genetic determinants of endophytism in the Arabidopsis root mycobiome.</title>
        <authorList>
            <person name="Mesny F."/>
            <person name="Miyauchi S."/>
            <person name="Thiergart T."/>
            <person name="Pickel B."/>
            <person name="Atanasova L."/>
            <person name="Karlsson M."/>
            <person name="Huettel B."/>
            <person name="Barry K.W."/>
            <person name="Haridas S."/>
            <person name="Chen C."/>
            <person name="Bauer D."/>
            <person name="Andreopoulos W."/>
            <person name="Pangilinan J."/>
            <person name="LaButti K."/>
            <person name="Riley R."/>
            <person name="Lipzen A."/>
            <person name="Clum A."/>
            <person name="Drula E."/>
            <person name="Henrissat B."/>
            <person name="Kohler A."/>
            <person name="Grigoriev I.V."/>
            <person name="Martin F.M."/>
            <person name="Hacquard S."/>
        </authorList>
    </citation>
    <scope>NUCLEOTIDE SEQUENCE</scope>
    <source>
        <strain evidence="2">MPI-CAGE-CH-0243</strain>
    </source>
</reference>
<gene>
    <name evidence="2" type="ORF">B0J11DRAFT_506536</name>
</gene>
<organism evidence="2 3">
    <name type="scientific">Dendryphion nanum</name>
    <dbReference type="NCBI Taxonomy" id="256645"/>
    <lineage>
        <taxon>Eukaryota</taxon>
        <taxon>Fungi</taxon>
        <taxon>Dikarya</taxon>
        <taxon>Ascomycota</taxon>
        <taxon>Pezizomycotina</taxon>
        <taxon>Dothideomycetes</taxon>
        <taxon>Pleosporomycetidae</taxon>
        <taxon>Pleosporales</taxon>
        <taxon>Torulaceae</taxon>
        <taxon>Dendryphion</taxon>
    </lineage>
</organism>
<sequence length="244" mass="27793">MQLTGDLSKPVLRALVFVISFCNALALEDPFNPDPTYWRPPYGLRINSDDPRVHNALFTKDKLFTISAKADPNRAFTIYPSSIPFSPNITDITDVPDPGPWSRAELFQDKYHSSKNSSELILMWSNKPQKAQGTTPLVFLNTDTGPGLTHTWPATFYVRWGGWRFVWDEKANKTTLGEYFYDSSWRWILWQVTNDVWQVGRWDGTVPSEDKGWGNAISSVINNHIEVDVEVVPLWVLEKSGTLA</sequence>
<dbReference type="AlphaFoldDB" id="A0A9P9IMA3"/>
<name>A0A9P9IMA3_9PLEO</name>
<protein>
    <submittedName>
        <fullName evidence="2">Uncharacterized protein</fullName>
    </submittedName>
</protein>
<evidence type="ECO:0000256" key="1">
    <source>
        <dbReference type="SAM" id="SignalP"/>
    </source>
</evidence>
<dbReference type="OrthoDB" id="3789378at2759"/>
<keyword evidence="1" id="KW-0732">Signal</keyword>
<feature type="chain" id="PRO_5040190439" evidence="1">
    <location>
        <begin position="27"/>
        <end position="244"/>
    </location>
</feature>
<dbReference type="Proteomes" id="UP000700596">
    <property type="component" value="Unassembled WGS sequence"/>
</dbReference>
<feature type="signal peptide" evidence="1">
    <location>
        <begin position="1"/>
        <end position="26"/>
    </location>
</feature>
<keyword evidence="3" id="KW-1185">Reference proteome</keyword>